<proteinExistence type="predicted"/>
<organism evidence="2 3">
    <name type="scientific">Etheostoma spectabile</name>
    <name type="common">orangethroat darter</name>
    <dbReference type="NCBI Taxonomy" id="54343"/>
    <lineage>
        <taxon>Eukaryota</taxon>
        <taxon>Metazoa</taxon>
        <taxon>Chordata</taxon>
        <taxon>Craniata</taxon>
        <taxon>Vertebrata</taxon>
        <taxon>Euteleostomi</taxon>
        <taxon>Actinopterygii</taxon>
        <taxon>Neopterygii</taxon>
        <taxon>Teleostei</taxon>
        <taxon>Neoteleostei</taxon>
        <taxon>Acanthomorphata</taxon>
        <taxon>Eupercaria</taxon>
        <taxon>Perciformes</taxon>
        <taxon>Percoidei</taxon>
        <taxon>Percidae</taxon>
        <taxon>Etheostomatinae</taxon>
        <taxon>Etheostoma</taxon>
    </lineage>
</organism>
<dbReference type="Proteomes" id="UP000327493">
    <property type="component" value="Chromosome 24"/>
</dbReference>
<name>A0A5J5CER8_9PERO</name>
<gene>
    <name evidence="2" type="ORF">FQN60_006586</name>
</gene>
<dbReference type="EMBL" id="VOFY01000024">
    <property type="protein sequence ID" value="KAA8579493.1"/>
    <property type="molecule type" value="Genomic_DNA"/>
</dbReference>
<dbReference type="AlphaFoldDB" id="A0A5J5CER8"/>
<accession>A0A5J5CER8</accession>
<evidence type="ECO:0000313" key="2">
    <source>
        <dbReference type="EMBL" id="KAA8579493.1"/>
    </source>
</evidence>
<reference evidence="2 3" key="1">
    <citation type="submission" date="2019-08" db="EMBL/GenBank/DDBJ databases">
        <title>A chromosome-level genome assembly, high-density linkage maps, and genome scans reveal the genomic architecture of hybrid incompatibilities underlying speciation via character displacement in darters (Percidae: Etheostominae).</title>
        <authorList>
            <person name="Moran R.L."/>
            <person name="Catchen J.M."/>
            <person name="Fuller R.C."/>
        </authorList>
    </citation>
    <scope>NUCLEOTIDE SEQUENCE [LARGE SCALE GENOMIC DNA]</scope>
    <source>
        <strain evidence="2">EspeVRDwgs_2016</strain>
        <tissue evidence="2">Muscle</tissue>
    </source>
</reference>
<keyword evidence="3" id="KW-1185">Reference proteome</keyword>
<evidence type="ECO:0008006" key="4">
    <source>
        <dbReference type="Google" id="ProtNLM"/>
    </source>
</evidence>
<evidence type="ECO:0000313" key="3">
    <source>
        <dbReference type="Proteomes" id="UP000327493"/>
    </source>
</evidence>
<feature type="region of interest" description="Disordered" evidence="1">
    <location>
        <begin position="1"/>
        <end position="38"/>
    </location>
</feature>
<sequence>MVEPADRPSTAGQRLGAPESFGVSTLEPGLRPPVQPPGRQVSIRVQMLDDTQEVFQISRFAFSFAIKVGVCTWSHVEAFRRAEFKDRVTDRAAS</sequence>
<comment type="caution">
    <text evidence="2">The sequence shown here is derived from an EMBL/GenBank/DDBJ whole genome shotgun (WGS) entry which is preliminary data.</text>
</comment>
<protein>
    <recommendedName>
        <fullName evidence="4">FERM domain-containing protein</fullName>
    </recommendedName>
</protein>
<evidence type="ECO:0000256" key="1">
    <source>
        <dbReference type="SAM" id="MobiDB-lite"/>
    </source>
</evidence>